<keyword evidence="2" id="KW-0812">Transmembrane</keyword>
<dbReference type="EMBL" id="SGXF01000007">
    <property type="protein sequence ID" value="RZS92801.1"/>
    <property type="molecule type" value="Genomic_DNA"/>
</dbReference>
<dbReference type="InterPro" id="IPR001322">
    <property type="entry name" value="Lamin_tail_dom"/>
</dbReference>
<dbReference type="RefSeq" id="WP_130436119.1">
    <property type="nucleotide sequence ID" value="NZ_SGXF01000007.1"/>
</dbReference>
<feature type="signal peptide" evidence="3">
    <location>
        <begin position="1"/>
        <end position="25"/>
    </location>
</feature>
<evidence type="ECO:0000259" key="4">
    <source>
        <dbReference type="PROSITE" id="PS51841"/>
    </source>
</evidence>
<dbReference type="PROSITE" id="PS51841">
    <property type="entry name" value="LTD"/>
    <property type="match status" value="1"/>
</dbReference>
<dbReference type="PANTHER" id="PTHR43143:SF5">
    <property type="entry name" value="SECRETED PROTEIN"/>
    <property type="match status" value="1"/>
</dbReference>
<dbReference type="Proteomes" id="UP000292927">
    <property type="component" value="Unassembled WGS sequence"/>
</dbReference>
<proteinExistence type="predicted"/>
<evidence type="ECO:0000313" key="6">
    <source>
        <dbReference type="Proteomes" id="UP000292927"/>
    </source>
</evidence>
<protein>
    <submittedName>
        <fullName evidence="5">Lamin tail-like protein</fullName>
    </submittedName>
</protein>
<keyword evidence="3" id="KW-0732">Signal</keyword>
<keyword evidence="2" id="KW-0472">Membrane</keyword>
<dbReference type="Gene3D" id="3.60.21.10">
    <property type="match status" value="1"/>
</dbReference>
<organism evidence="5 6">
    <name type="scientific">Cuneatibacter caecimuris</name>
    <dbReference type="NCBI Taxonomy" id="1796618"/>
    <lineage>
        <taxon>Bacteria</taxon>
        <taxon>Bacillati</taxon>
        <taxon>Bacillota</taxon>
        <taxon>Clostridia</taxon>
        <taxon>Lachnospirales</taxon>
        <taxon>Lachnospiraceae</taxon>
        <taxon>Cuneatibacter</taxon>
    </lineage>
</organism>
<feature type="domain" description="LTD" evidence="4">
    <location>
        <begin position="371"/>
        <end position="534"/>
    </location>
</feature>
<dbReference type="InterPro" id="IPR051918">
    <property type="entry name" value="STPP_CPPED1"/>
</dbReference>
<reference evidence="5 6" key="1">
    <citation type="submission" date="2019-02" db="EMBL/GenBank/DDBJ databases">
        <title>Genomic Encyclopedia of Type Strains, Phase IV (KMG-IV): sequencing the most valuable type-strain genomes for metagenomic binning, comparative biology and taxonomic classification.</title>
        <authorList>
            <person name="Goeker M."/>
        </authorList>
    </citation>
    <scope>NUCLEOTIDE SEQUENCE [LARGE SCALE GENOMIC DNA]</scope>
    <source>
        <strain evidence="5 6">DSM 29486</strain>
    </source>
</reference>
<dbReference type="Pfam" id="PF00149">
    <property type="entry name" value="Metallophos"/>
    <property type="match status" value="1"/>
</dbReference>
<dbReference type="OrthoDB" id="2036332at2"/>
<feature type="region of interest" description="Disordered" evidence="1">
    <location>
        <begin position="37"/>
        <end position="91"/>
    </location>
</feature>
<dbReference type="InterPro" id="IPR029052">
    <property type="entry name" value="Metallo-depent_PP-like"/>
</dbReference>
<gene>
    <name evidence="5" type="ORF">EV209_2872</name>
</gene>
<evidence type="ECO:0000313" key="5">
    <source>
        <dbReference type="EMBL" id="RZS92801.1"/>
    </source>
</evidence>
<evidence type="ECO:0000256" key="1">
    <source>
        <dbReference type="SAM" id="MobiDB-lite"/>
    </source>
</evidence>
<keyword evidence="6" id="KW-1185">Reference proteome</keyword>
<feature type="region of interest" description="Disordered" evidence="1">
    <location>
        <begin position="1557"/>
        <end position="1597"/>
    </location>
</feature>
<evidence type="ECO:0000256" key="2">
    <source>
        <dbReference type="SAM" id="Phobius"/>
    </source>
</evidence>
<dbReference type="SUPFAM" id="SSF56300">
    <property type="entry name" value="Metallo-dependent phosphatases"/>
    <property type="match status" value="1"/>
</dbReference>
<dbReference type="PANTHER" id="PTHR43143">
    <property type="entry name" value="METALLOPHOSPHOESTERASE, CALCINEURIN SUPERFAMILY"/>
    <property type="match status" value="1"/>
</dbReference>
<feature type="compositionally biased region" description="Acidic residues" evidence="1">
    <location>
        <begin position="1568"/>
        <end position="1579"/>
    </location>
</feature>
<sequence>MRKKILKPAAAIVMAVLMGISPAYSSAAGAGTMALPEEIESSENISKGTETPGPQGDSLEETSAGETSAGEMDSEGSSAESSGVPKTTWKQSASPAASPLIVTEVVPASTQKMTYTEVYNNSDAVINLGGYTFYYQYPTGGGKVWNTGDFYLKPGECAVLWQSNNAADNADTFNNYYGTNLELGKNLYKINYSGIHSTAKRGFAFGRNENSIIAYAECNADGADITDKTKKLAVQYEYAGTGSTSEKREVSAATPGSVEDWQVPDIPVHYENMPEVTLHTVNGPQIIETDAQELTISADLSGNQGYVPAYLCCQQGPQEKKILMTWDESAGKYTASISRNQLWSDEISWKVEAGYGNGSTVSSESQTTAVKYADLTEEEKAPLVVTEVVTPPISAGEFSGNNQFSYVELYNRTDSAINFSYYKLFYEYTGTQTADKTWTVSDPAVMVEPGKALVLWLTNNGNTVEDFNRFYGTDLEENKDIAVINYSGFHESQWRTLKFGRSQDNIFARASFNENNKATMDRSGTQSIQYTYPRTADGQSLIVTTDTKPSPGTVESWQVPGDQSHFMGYPGYPEDDGSSPVLTLHGSCPASIQEGSELFVTFDTSDTLGLIGTKLYYRLDGKGRWEEISTAKNRVPYYYFARIPGDILFGHDSVEFYAEAYNNFRSSRTDIYRVGIDRLNETKGIRLNVSDQQILSGQVTVTANDGAENTETKILLDGEEIDTVRLLENGAFFALTANGRDSYFKNAVTAPYGENSREIIQYIAKWQDLDSKVIHIDNKYFSYNQEKDCYEVTLTLWAGDSGTPFEDIFLPGENHEDYTVTNLRMLLANGREYLPVSIGPDDEATKDKTNLNTELSAVHTIGDSTGMCTRLEVKFEIPGAEVTAVGNTLDTRALEDGLHTITAVSGSKRTEKKVIVDNTAPAIDLGITDGQIVTGTVSINPQVSDLNGIAHLSAVLDGEELEIPYQIPARELQTGEHEISVMAEDGAGNTAISRAIFVTRQTDPSITGAEAAEITEDSARLSVSLGKENSQDTQVSFYKGKNLTLENGGVTVKTGYGDSPLDVKLGSRSLKVTAPDGMLPYQLFTIEAGEVKAEDSVFIKWDGTADYADEDHQLKLYVLNVEKNNWESIGTVDEKGRIETSFAAASHVEEGKAMVLVQCRAQQSAPNAQNNSHNDPVVQKSADAQWDGTGRPENYDFSFAWITDTQYYTESWPEHYVNQNQWIVDHAEDWKIKYVIHTGDIVDEYDMISQWENADKAMKIFDDAGMPYGVLAGNHDVAAGNMLYQNYWNYFGEQRFADSSCYGGSYHNNAGHYDLISQNGQDFLLLYMSWDIYEDEINWMNQVLQQYPDRKAIILLHRYTNVNEKENTYLDYAGKVIQKEVVAKNPNVFAVLNGHYHGSSFETAAFDDDGDGIRERTVYQICTDYQSAFEGGEEYIKFLYFDLKGGKVYMNSYSPLHDDFNYYDTAKYESYEEGNKGKNIDIFELNVDFDLTEKTLDCSGFTAGVRTESLIGSVQAQGQQASVIWEGLEAEREYTWYAVAENTEGGLAVSGMNEFRTAAEESGTETAENSEPESTETESSETKSPESESSESEFAGEQGTITMIPSATDSQGAGVPTGDQTPAAWLIVIVLCSGIAATFLSVGYLKKKTGK</sequence>
<evidence type="ECO:0000256" key="3">
    <source>
        <dbReference type="SAM" id="SignalP"/>
    </source>
</evidence>
<accession>A0A4Q7NZ99</accession>
<keyword evidence="2" id="KW-1133">Transmembrane helix</keyword>
<feature type="chain" id="PRO_5038676908" evidence="3">
    <location>
        <begin position="26"/>
        <end position="1651"/>
    </location>
</feature>
<dbReference type="InterPro" id="IPR004843">
    <property type="entry name" value="Calcineurin-like_PHP"/>
</dbReference>
<comment type="caution">
    <text evidence="5">The sequence shown here is derived from an EMBL/GenBank/DDBJ whole genome shotgun (WGS) entry which is preliminary data.</text>
</comment>
<feature type="compositionally biased region" description="Polar residues" evidence="1">
    <location>
        <begin position="75"/>
        <end position="91"/>
    </location>
</feature>
<dbReference type="GO" id="GO:0016787">
    <property type="term" value="F:hydrolase activity"/>
    <property type="evidence" value="ECO:0007669"/>
    <property type="project" value="InterPro"/>
</dbReference>
<name>A0A4Q7NZ99_9FIRM</name>
<feature type="transmembrane region" description="Helical" evidence="2">
    <location>
        <begin position="1623"/>
        <end position="1645"/>
    </location>
</feature>